<keyword evidence="1" id="KW-1133">Transmembrane helix</keyword>
<feature type="transmembrane region" description="Helical" evidence="1">
    <location>
        <begin position="86"/>
        <end position="105"/>
    </location>
</feature>
<keyword evidence="3" id="KW-1185">Reference proteome</keyword>
<gene>
    <name evidence="2" type="ORF">KIV56_16390</name>
</gene>
<name>A0ABY7NG14_9MICO</name>
<keyword evidence="1" id="KW-0812">Transmembrane</keyword>
<accession>A0ABY7NG14</accession>
<evidence type="ECO:0000313" key="3">
    <source>
        <dbReference type="Proteomes" id="UP001212421"/>
    </source>
</evidence>
<evidence type="ECO:0000313" key="2">
    <source>
        <dbReference type="EMBL" id="WBM79761.1"/>
    </source>
</evidence>
<dbReference type="Proteomes" id="UP001212421">
    <property type="component" value="Chromosome"/>
</dbReference>
<feature type="transmembrane region" description="Helical" evidence="1">
    <location>
        <begin position="9"/>
        <end position="28"/>
    </location>
</feature>
<sequence>MSALEKRAWIRLGTAIAAYTTYLVLILIRDDGMPLAEAPYVAALLWTIGGAIVVSIVLDILVSILSPRDAGQADQRDREIARFGDTVGQSFVVIGGVAALLMALLQLPYFWIANAVYLAFVLSAVLGGIARLVAYRRGLPQW</sequence>
<proteinExistence type="predicted"/>
<protein>
    <submittedName>
        <fullName evidence="2">Uncharacterized protein</fullName>
    </submittedName>
</protein>
<feature type="transmembrane region" description="Helical" evidence="1">
    <location>
        <begin position="111"/>
        <end position="134"/>
    </location>
</feature>
<evidence type="ECO:0000256" key="1">
    <source>
        <dbReference type="SAM" id="Phobius"/>
    </source>
</evidence>
<dbReference type="RefSeq" id="WP_281534377.1">
    <property type="nucleotide sequence ID" value="NZ_CP075584.1"/>
</dbReference>
<feature type="transmembrane region" description="Helical" evidence="1">
    <location>
        <begin position="40"/>
        <end position="65"/>
    </location>
</feature>
<organism evidence="2 3">
    <name type="scientific">Cryobacterium breve</name>
    <dbReference type="NCBI Taxonomy" id="1259258"/>
    <lineage>
        <taxon>Bacteria</taxon>
        <taxon>Bacillati</taxon>
        <taxon>Actinomycetota</taxon>
        <taxon>Actinomycetes</taxon>
        <taxon>Micrococcales</taxon>
        <taxon>Microbacteriaceae</taxon>
        <taxon>Cryobacterium</taxon>
    </lineage>
</organism>
<reference evidence="2 3" key="1">
    <citation type="submission" date="2021-05" db="EMBL/GenBank/DDBJ databases">
        <authorList>
            <person name="Kumar R."/>
            <person name="Kumar A."/>
            <person name="Mukhia S."/>
        </authorList>
    </citation>
    <scope>NUCLEOTIDE SEQUENCE [LARGE SCALE GENOMIC DNA]</scope>
    <source>
        <strain evidence="2 3">ERMR7:08</strain>
    </source>
</reference>
<keyword evidence="1" id="KW-0472">Membrane</keyword>
<dbReference type="EMBL" id="CP075584">
    <property type="protein sequence ID" value="WBM79761.1"/>
    <property type="molecule type" value="Genomic_DNA"/>
</dbReference>